<dbReference type="SUPFAM" id="SSF50978">
    <property type="entry name" value="WD40 repeat-like"/>
    <property type="match status" value="1"/>
</dbReference>
<dbReference type="InterPro" id="IPR036322">
    <property type="entry name" value="WD40_repeat_dom_sf"/>
</dbReference>
<feature type="compositionally biased region" description="Basic and acidic residues" evidence="3">
    <location>
        <begin position="645"/>
        <end position="656"/>
    </location>
</feature>
<organism evidence="4 5">
    <name type="scientific">Citrullus colocynthis</name>
    <name type="common">colocynth</name>
    <dbReference type="NCBI Taxonomy" id="252529"/>
    <lineage>
        <taxon>Eukaryota</taxon>
        <taxon>Viridiplantae</taxon>
        <taxon>Streptophyta</taxon>
        <taxon>Embryophyta</taxon>
        <taxon>Tracheophyta</taxon>
        <taxon>Spermatophyta</taxon>
        <taxon>Magnoliopsida</taxon>
        <taxon>eudicotyledons</taxon>
        <taxon>Gunneridae</taxon>
        <taxon>Pentapetalae</taxon>
        <taxon>rosids</taxon>
        <taxon>fabids</taxon>
        <taxon>Cucurbitales</taxon>
        <taxon>Cucurbitaceae</taxon>
        <taxon>Benincaseae</taxon>
        <taxon>Citrullus</taxon>
    </lineage>
</organism>
<evidence type="ECO:0000313" key="5">
    <source>
        <dbReference type="Proteomes" id="UP001642487"/>
    </source>
</evidence>
<dbReference type="InterPro" id="IPR003889">
    <property type="entry name" value="FYrich_C"/>
</dbReference>
<evidence type="ECO:0000256" key="3">
    <source>
        <dbReference type="SAM" id="MobiDB-lite"/>
    </source>
</evidence>
<evidence type="ECO:0008006" key="6">
    <source>
        <dbReference type="Google" id="ProtNLM"/>
    </source>
</evidence>
<evidence type="ECO:0000256" key="1">
    <source>
        <dbReference type="ARBA" id="ARBA00004123"/>
    </source>
</evidence>
<feature type="region of interest" description="Disordered" evidence="3">
    <location>
        <begin position="645"/>
        <end position="704"/>
    </location>
</feature>
<gene>
    <name evidence="4" type="ORF">CITCOLO1_LOCUS8741</name>
</gene>
<dbReference type="Proteomes" id="UP001642487">
    <property type="component" value="Chromosome 3"/>
</dbReference>
<dbReference type="PROSITE" id="PS51543">
    <property type="entry name" value="FYRC"/>
    <property type="match status" value="1"/>
</dbReference>
<dbReference type="InterPro" id="IPR003888">
    <property type="entry name" value="FYrich_N"/>
</dbReference>
<dbReference type="PANTHER" id="PTHR22715">
    <property type="entry name" value="TRANSFORMING GROWTH FACTOR BETA REGULATED GENE 1"/>
    <property type="match status" value="1"/>
</dbReference>
<comment type="subcellular location">
    <subcellularLocation>
        <location evidence="1">Nucleus</location>
    </subcellularLocation>
</comment>
<dbReference type="Gene3D" id="3.30.160.360">
    <property type="match status" value="1"/>
</dbReference>
<proteinExistence type="predicted"/>
<evidence type="ECO:0000313" key="4">
    <source>
        <dbReference type="EMBL" id="CAK9316862.1"/>
    </source>
</evidence>
<dbReference type="PROSITE" id="PS51542">
    <property type="entry name" value="FYRN"/>
    <property type="match status" value="1"/>
</dbReference>
<sequence length="1215" mass="134720">MTRAQLKEQADASLEIISIGSLYTGSWDKRYWSSSRGKDRYPYPVGYQAVRAYNGIKYKMEVHEGPKGPLFMILSMDGRSFSGQTPDIAWEMFQRKGCLHTKIWHGKRSSCKVDGVEFFGFKNPFIQRLLRELVANVSGTAELDPLPSNLCNKASGSAQSAVEHHSTDECENAELVSCHEKSKTARKRRSCHGTETEKSLNCANLKKVRNHGSEIRSMTAKLSSTAFVNEVHQGFCEKAMCVQEKDTVFKSTQVAHNGSIDEKLHDRLSMDKLEGTIREMATDGNSADVSIQNYCPDTEDSNHHASDTSDLKQVIVESASISVEKKIVNPPDIIIPEELVDSHGEEICSLHTNVGSKRNDFDLVGQDMVKSMMTFLLPKAIPLLKENSGRKETATSISERFLCDGNTKDVLPMEKEDGEKQEYMHLQRGNNESAVSSLEFPKHGLHNLEGEQHDDHANINSNFSSIVDNGQGKEDMKPIDSCGRMNDELVNHHEATGSKKSRDSEIGRNLHGTCQEDSLYASECPPSCTSSGRVLYDETMHNNKRMDGCPLYLQMNSWKVDQKTPKDYIESNVDEQPCSSGSFSQLLPAQNANDSSVRTSANSEALLKEVTVGKEAVGMDTLPSSQVPSIVYSRRKAQKVSHLAKEYKQPSNEAHDTSCSGKHYGVGTSSPKSPHSSDINLFTLPGNQQTEDSLSEHPLQEQSPMDCSYKTNMKAEAGLEKICYHSPTLDLDEASLRANKNHNSELPKKPVLKEDLEGCIDKGMIEHNNVSSENKLSQDMGATFVDDSKDSYPYCNVELYREAEGMSKIVGSYLHPMPVLSIFLSNIENVIHICVLCGLSVEKNRTLVTYTVEVKEPKLGYPSFVGHTTVMMPTLKDYLGKEIATERTGFQLTPDGNYLVLIGGIRTPLCRTGSVNCPCCTCTSGKFEENVVNIVQVKYGYVSIIASLRSTDSVHHILVCGPDQLVAVGRGGRLHLWVMDPTWGKQIESHIIPSEDHISPNLVELKGIPEFSDLVVGYNGCGEFSLWDIPKRALMSRFYMPNALVNQFLPISLFSWKRKENFTTNCNSSDYVKELLCATSTNSRNTEEHFSLQLRDTAIWLFASTISDSHVSHEYLPMDGQINHAEFWKIMLLANSTVTFGGELDLRASAIGASAGRGIIGTQDGLVYVWELSTGNKLGTLLRFKGANVVCIATDNKETGVMAVAAENRLLIYLL</sequence>
<dbReference type="InterPro" id="IPR040092">
    <property type="entry name" value="TBRG1"/>
</dbReference>
<keyword evidence="5" id="KW-1185">Reference proteome</keyword>
<protein>
    <recommendedName>
        <fullName evidence="6">FYR C-terminal domain-containing protein</fullName>
    </recommendedName>
</protein>
<feature type="compositionally biased region" description="Polar residues" evidence="3">
    <location>
        <begin position="667"/>
        <end position="692"/>
    </location>
</feature>
<name>A0ABP0Y8Q2_9ROSI</name>
<dbReference type="PANTHER" id="PTHR22715:SF1">
    <property type="entry name" value="DNA BINDING PROTEIN"/>
    <property type="match status" value="1"/>
</dbReference>
<dbReference type="EMBL" id="OZ021737">
    <property type="protein sequence ID" value="CAK9316862.1"/>
    <property type="molecule type" value="Genomic_DNA"/>
</dbReference>
<accession>A0ABP0Y8Q2</accession>
<reference evidence="4 5" key="1">
    <citation type="submission" date="2024-03" db="EMBL/GenBank/DDBJ databases">
        <authorList>
            <person name="Gkanogiannis A."/>
            <person name="Becerra Lopez-Lavalle L."/>
        </authorList>
    </citation>
    <scope>NUCLEOTIDE SEQUENCE [LARGE SCALE GENOMIC DNA]</scope>
</reference>
<keyword evidence="2" id="KW-0539">Nucleus</keyword>
<evidence type="ECO:0000256" key="2">
    <source>
        <dbReference type="ARBA" id="ARBA00023242"/>
    </source>
</evidence>